<dbReference type="Pfam" id="PF07521">
    <property type="entry name" value="RMMBL"/>
    <property type="match status" value="1"/>
</dbReference>
<keyword evidence="2" id="KW-0378">Hydrolase</keyword>
<dbReference type="InterPro" id="IPR036866">
    <property type="entry name" value="RibonucZ/Hydroxyglut_hydro"/>
</dbReference>
<accession>A0A7C4FAG9</accession>
<proteinExistence type="predicted"/>
<gene>
    <name evidence="2" type="ORF">ENV14_01810</name>
</gene>
<comment type="caution">
    <text evidence="2">The sequence shown here is derived from an EMBL/GenBank/DDBJ whole genome shotgun (WGS) entry which is preliminary data.</text>
</comment>
<dbReference type="GO" id="GO:0006303">
    <property type="term" value="P:double-strand break repair via nonhomologous end joining"/>
    <property type="evidence" value="ECO:0007669"/>
    <property type="project" value="TreeGrafter"/>
</dbReference>
<dbReference type="InterPro" id="IPR011108">
    <property type="entry name" value="RMMBL"/>
</dbReference>
<dbReference type="PANTHER" id="PTHR23240">
    <property type="entry name" value="DNA CROSS-LINK REPAIR PROTEIN PSO2/SNM1-RELATED"/>
    <property type="match status" value="1"/>
</dbReference>
<organism evidence="2">
    <name type="scientific">Ignisphaera aggregans</name>
    <dbReference type="NCBI Taxonomy" id="334771"/>
    <lineage>
        <taxon>Archaea</taxon>
        <taxon>Thermoproteota</taxon>
        <taxon>Thermoprotei</taxon>
        <taxon>Desulfurococcales</taxon>
        <taxon>Desulfurococcaceae</taxon>
        <taxon>Ignisphaera</taxon>
    </lineage>
</organism>
<feature type="domain" description="Zn-dependent metallo-hydrolase RNA specificity" evidence="1">
    <location>
        <begin position="270"/>
        <end position="327"/>
    </location>
</feature>
<reference evidence="2" key="1">
    <citation type="journal article" date="2020" name="mSystems">
        <title>Genome- and Community-Level Interaction Insights into Carbon Utilization and Element Cycling Functions of Hydrothermarchaeota in Hydrothermal Sediment.</title>
        <authorList>
            <person name="Zhou Z."/>
            <person name="Liu Y."/>
            <person name="Xu W."/>
            <person name="Pan J."/>
            <person name="Luo Z.H."/>
            <person name="Li M."/>
        </authorList>
    </citation>
    <scope>NUCLEOTIDE SEQUENCE [LARGE SCALE GENOMIC DNA]</scope>
    <source>
        <strain evidence="2">SpSt-732</strain>
    </source>
</reference>
<protein>
    <submittedName>
        <fullName evidence="2">MBL fold metallo-hydrolase</fullName>
    </submittedName>
</protein>
<dbReference type="PANTHER" id="PTHR23240:SF6">
    <property type="entry name" value="DNA CROSS-LINK REPAIR 1A PROTEIN"/>
    <property type="match status" value="1"/>
</dbReference>
<evidence type="ECO:0000259" key="1">
    <source>
        <dbReference type="Pfam" id="PF07521"/>
    </source>
</evidence>
<sequence>MLPELVWIDRNGAIQFLAKLCVDGHANGCLTRIVTHIHSDHTLHLSRSNTYCRHVLGTPITLDLLDVLGHPIPKNKRVPLEYGRATSLDNYVIKFEYADHIPGSAQVAVEYDGVVLAYTSDFRNPGTKTKIIEQPHVLVIDATYGNPRHVRESEDVIWGKFVELLKKLLIQGSVALYAYYGKAQDAMVKLRDWGIDAPFLLTSSQWRIYKVLERYGYRVEDAFLLGSRDAEEIKRSKWYLEVHHASGISSYSSDADSHIILTGRFLKSIIRVNSSNIWVVGISGHADFNELVYYVDLSRPDLLVVDGYRSGHANAFASYVREHLGVESVVLPNTIG</sequence>
<dbReference type="GO" id="GO:0036297">
    <property type="term" value="P:interstrand cross-link repair"/>
    <property type="evidence" value="ECO:0007669"/>
    <property type="project" value="TreeGrafter"/>
</dbReference>
<dbReference type="AlphaFoldDB" id="A0A7C4FAG9"/>
<dbReference type="Gene3D" id="3.60.15.10">
    <property type="entry name" value="Ribonuclease Z/Hydroxyacylglutathione hydrolase-like"/>
    <property type="match status" value="1"/>
</dbReference>
<dbReference type="GO" id="GO:0035312">
    <property type="term" value="F:5'-3' DNA exonuclease activity"/>
    <property type="evidence" value="ECO:0007669"/>
    <property type="project" value="TreeGrafter"/>
</dbReference>
<evidence type="ECO:0000313" key="2">
    <source>
        <dbReference type="EMBL" id="HGI87122.1"/>
    </source>
</evidence>
<dbReference type="SUPFAM" id="SSF56281">
    <property type="entry name" value="Metallo-hydrolase/oxidoreductase"/>
    <property type="match status" value="1"/>
</dbReference>
<dbReference type="GO" id="GO:0003684">
    <property type="term" value="F:damaged DNA binding"/>
    <property type="evidence" value="ECO:0007669"/>
    <property type="project" value="TreeGrafter"/>
</dbReference>
<dbReference type="EMBL" id="DTFF01000014">
    <property type="protein sequence ID" value="HGI87122.1"/>
    <property type="molecule type" value="Genomic_DNA"/>
</dbReference>
<name>A0A7C4FAG9_9CREN</name>